<organism evidence="2 3">
    <name type="scientific">Scophthalmus maximus</name>
    <name type="common">Turbot</name>
    <name type="synonym">Psetta maxima</name>
    <dbReference type="NCBI Taxonomy" id="52904"/>
    <lineage>
        <taxon>Eukaryota</taxon>
        <taxon>Metazoa</taxon>
        <taxon>Chordata</taxon>
        <taxon>Craniata</taxon>
        <taxon>Vertebrata</taxon>
        <taxon>Euteleostomi</taxon>
        <taxon>Actinopterygii</taxon>
        <taxon>Neopterygii</taxon>
        <taxon>Teleostei</taxon>
        <taxon>Neoteleostei</taxon>
        <taxon>Acanthomorphata</taxon>
        <taxon>Carangaria</taxon>
        <taxon>Pleuronectiformes</taxon>
        <taxon>Pleuronectoidei</taxon>
        <taxon>Scophthalmidae</taxon>
        <taxon>Scophthalmus</taxon>
    </lineage>
</organism>
<feature type="region of interest" description="Disordered" evidence="1">
    <location>
        <begin position="66"/>
        <end position="122"/>
    </location>
</feature>
<name>A0A6A4TV83_SCOMX</name>
<comment type="caution">
    <text evidence="2">The sequence shown here is derived from an EMBL/GenBank/DDBJ whole genome shotgun (WGS) entry which is preliminary data.</text>
</comment>
<dbReference type="Proteomes" id="UP000438429">
    <property type="component" value="Unassembled WGS sequence"/>
</dbReference>
<evidence type="ECO:0000313" key="2">
    <source>
        <dbReference type="EMBL" id="KAF0047580.1"/>
    </source>
</evidence>
<feature type="compositionally biased region" description="Polar residues" evidence="1">
    <location>
        <begin position="77"/>
        <end position="108"/>
    </location>
</feature>
<accession>A0A6A4TV83</accession>
<evidence type="ECO:0000313" key="3">
    <source>
        <dbReference type="Proteomes" id="UP000438429"/>
    </source>
</evidence>
<dbReference type="AlphaFoldDB" id="A0A6A4TV83"/>
<reference evidence="2 3" key="1">
    <citation type="submission" date="2019-06" db="EMBL/GenBank/DDBJ databases">
        <title>Draft genomes of female and male turbot (Scophthalmus maximus).</title>
        <authorList>
            <person name="Xu H."/>
            <person name="Xu X.-W."/>
            <person name="Shao C."/>
            <person name="Chen S."/>
        </authorList>
    </citation>
    <scope>NUCLEOTIDE SEQUENCE [LARGE SCALE GENOMIC DNA]</scope>
    <source>
        <strain evidence="2">Ysfricsl-2016a</strain>
        <tissue evidence="2">Blood</tissue>
    </source>
</reference>
<sequence length="122" mass="13769">MKENTDKDIPLAHGQTWERERMSQLRLMPLPAVSSVHAKVTEAEEAKERAKIVIAVEPRRAERHCRASDSCAPQRPPQLTSKLSLRPTQKNDCVTVTVSRSLPPLNSSDRTKLARPEEHIVK</sequence>
<feature type="compositionally biased region" description="Basic and acidic residues" evidence="1">
    <location>
        <begin position="109"/>
        <end position="122"/>
    </location>
</feature>
<dbReference type="EMBL" id="VEVO01000001">
    <property type="protein sequence ID" value="KAF0047580.1"/>
    <property type="molecule type" value="Genomic_DNA"/>
</dbReference>
<gene>
    <name evidence="2" type="ORF">F2P81_001213</name>
</gene>
<protein>
    <submittedName>
        <fullName evidence="2">Uncharacterized protein</fullName>
    </submittedName>
</protein>
<evidence type="ECO:0000256" key="1">
    <source>
        <dbReference type="SAM" id="MobiDB-lite"/>
    </source>
</evidence>
<proteinExistence type="predicted"/>